<evidence type="ECO:0000256" key="1">
    <source>
        <dbReference type="SAM" id="MobiDB-lite"/>
    </source>
</evidence>
<protein>
    <submittedName>
        <fullName evidence="2">Uncharacterized protein</fullName>
    </submittedName>
</protein>
<feature type="compositionally biased region" description="Low complexity" evidence="1">
    <location>
        <begin position="160"/>
        <end position="179"/>
    </location>
</feature>
<name>A0A388KB03_CHABU</name>
<sequence length="301" mass="32998">MSLDLTHLFTEVARCYQQEVGASDLQDLTARFLDDMVPIEQLQSGAAEWLETIEEGGCRLQEVVAILCSSHGDQSGAVGGTITLAPWLKDMMQSMLEVIWELEEGPTPSIEEFVDWHQAGLLMHRCYDIFRNGRNRCAALEAGLSPATTNEDSRGDNRFSTNIDYNDSNDNDNNNDNNINNNNNKLTIINSSSLSVLNGNGGDDIISRGIDVGGGESINKNGDNNDNSDFNSIINNSDNNSKQLKNINYGVVGDNTTDGINDNNKYGYGNEAKDDKDDSEIDHGFCWLAADGRGLVGEEWS</sequence>
<evidence type="ECO:0000313" key="2">
    <source>
        <dbReference type="EMBL" id="GBG67244.1"/>
    </source>
</evidence>
<dbReference type="Gramene" id="GBG67244">
    <property type="protein sequence ID" value="GBG67244"/>
    <property type="gene ID" value="CBR_g88533"/>
</dbReference>
<evidence type="ECO:0000313" key="3">
    <source>
        <dbReference type="Proteomes" id="UP000265515"/>
    </source>
</evidence>
<dbReference type="AlphaFoldDB" id="A0A388KB03"/>
<feature type="region of interest" description="Disordered" evidence="1">
    <location>
        <begin position="146"/>
        <end position="179"/>
    </location>
</feature>
<keyword evidence="3" id="KW-1185">Reference proteome</keyword>
<accession>A0A388KB03</accession>
<organism evidence="2 3">
    <name type="scientific">Chara braunii</name>
    <name type="common">Braun's stonewort</name>
    <dbReference type="NCBI Taxonomy" id="69332"/>
    <lineage>
        <taxon>Eukaryota</taxon>
        <taxon>Viridiplantae</taxon>
        <taxon>Streptophyta</taxon>
        <taxon>Charophyceae</taxon>
        <taxon>Charales</taxon>
        <taxon>Characeae</taxon>
        <taxon>Chara</taxon>
    </lineage>
</organism>
<comment type="caution">
    <text evidence="2">The sequence shown here is derived from an EMBL/GenBank/DDBJ whole genome shotgun (WGS) entry which is preliminary data.</text>
</comment>
<proteinExistence type="predicted"/>
<reference evidence="2 3" key="1">
    <citation type="journal article" date="2018" name="Cell">
        <title>The Chara Genome: Secondary Complexity and Implications for Plant Terrestrialization.</title>
        <authorList>
            <person name="Nishiyama T."/>
            <person name="Sakayama H."/>
            <person name="Vries J.D."/>
            <person name="Buschmann H."/>
            <person name="Saint-Marcoux D."/>
            <person name="Ullrich K.K."/>
            <person name="Haas F.B."/>
            <person name="Vanderstraeten L."/>
            <person name="Becker D."/>
            <person name="Lang D."/>
            <person name="Vosolsobe S."/>
            <person name="Rombauts S."/>
            <person name="Wilhelmsson P.K.I."/>
            <person name="Janitza P."/>
            <person name="Kern R."/>
            <person name="Heyl A."/>
            <person name="Rumpler F."/>
            <person name="Villalobos L.I.A.C."/>
            <person name="Clay J.M."/>
            <person name="Skokan R."/>
            <person name="Toyoda A."/>
            <person name="Suzuki Y."/>
            <person name="Kagoshima H."/>
            <person name="Schijlen E."/>
            <person name="Tajeshwar N."/>
            <person name="Catarino B."/>
            <person name="Hetherington A.J."/>
            <person name="Saltykova A."/>
            <person name="Bonnot C."/>
            <person name="Breuninger H."/>
            <person name="Symeonidi A."/>
            <person name="Radhakrishnan G.V."/>
            <person name="Van Nieuwerburgh F."/>
            <person name="Deforce D."/>
            <person name="Chang C."/>
            <person name="Karol K.G."/>
            <person name="Hedrich R."/>
            <person name="Ulvskov P."/>
            <person name="Glockner G."/>
            <person name="Delwiche C.F."/>
            <person name="Petrasek J."/>
            <person name="Van de Peer Y."/>
            <person name="Friml J."/>
            <person name="Beilby M."/>
            <person name="Dolan L."/>
            <person name="Kohara Y."/>
            <person name="Sugano S."/>
            <person name="Fujiyama A."/>
            <person name="Delaux P.-M."/>
            <person name="Quint M."/>
            <person name="TheiBen G."/>
            <person name="Hagemann M."/>
            <person name="Harholt J."/>
            <person name="Dunand C."/>
            <person name="Zachgo S."/>
            <person name="Langdale J."/>
            <person name="Maumus F."/>
            <person name="Straeten D.V.D."/>
            <person name="Gould S.B."/>
            <person name="Rensing S.A."/>
        </authorList>
    </citation>
    <scope>NUCLEOTIDE SEQUENCE [LARGE SCALE GENOMIC DNA]</scope>
    <source>
        <strain evidence="2 3">S276</strain>
    </source>
</reference>
<gene>
    <name evidence="2" type="ORF">CBR_g88533</name>
</gene>
<dbReference type="Proteomes" id="UP000265515">
    <property type="component" value="Unassembled WGS sequence"/>
</dbReference>
<dbReference type="EMBL" id="BFEA01000085">
    <property type="protein sequence ID" value="GBG67244.1"/>
    <property type="molecule type" value="Genomic_DNA"/>
</dbReference>